<dbReference type="Proteomes" id="UP000027138">
    <property type="component" value="Unassembled WGS sequence"/>
</dbReference>
<name>A0A067LEF1_JATCU</name>
<dbReference type="EMBL" id="KK914206">
    <property type="protein sequence ID" value="KDP46846.1"/>
    <property type="molecule type" value="Genomic_DNA"/>
</dbReference>
<proteinExistence type="predicted"/>
<keyword evidence="2" id="KW-1185">Reference proteome</keyword>
<dbReference type="AlphaFoldDB" id="A0A067LEF1"/>
<dbReference type="KEGG" id="jcu:105628045"/>
<protein>
    <submittedName>
        <fullName evidence="1">Uncharacterized protein</fullName>
    </submittedName>
</protein>
<reference evidence="1 2" key="1">
    <citation type="journal article" date="2014" name="PLoS ONE">
        <title>Global Analysis of Gene Expression Profiles in Physic Nut (Jatropha curcas L.) Seedlings Exposed to Salt Stress.</title>
        <authorList>
            <person name="Zhang L."/>
            <person name="Zhang C."/>
            <person name="Wu P."/>
            <person name="Chen Y."/>
            <person name="Li M."/>
            <person name="Jiang H."/>
            <person name="Wu G."/>
        </authorList>
    </citation>
    <scope>NUCLEOTIDE SEQUENCE [LARGE SCALE GENOMIC DNA]</scope>
    <source>
        <strain evidence="2">cv. GZQX0401</strain>
        <tissue evidence="1">Young leaves</tissue>
    </source>
</reference>
<evidence type="ECO:0000313" key="1">
    <source>
        <dbReference type="EMBL" id="KDP46846.1"/>
    </source>
</evidence>
<accession>A0A067LEF1</accession>
<organism evidence="1 2">
    <name type="scientific">Jatropha curcas</name>
    <name type="common">Barbados nut</name>
    <dbReference type="NCBI Taxonomy" id="180498"/>
    <lineage>
        <taxon>Eukaryota</taxon>
        <taxon>Viridiplantae</taxon>
        <taxon>Streptophyta</taxon>
        <taxon>Embryophyta</taxon>
        <taxon>Tracheophyta</taxon>
        <taxon>Spermatophyta</taxon>
        <taxon>Magnoliopsida</taxon>
        <taxon>eudicotyledons</taxon>
        <taxon>Gunneridae</taxon>
        <taxon>Pentapetalae</taxon>
        <taxon>rosids</taxon>
        <taxon>fabids</taxon>
        <taxon>Malpighiales</taxon>
        <taxon>Euphorbiaceae</taxon>
        <taxon>Crotonoideae</taxon>
        <taxon>Jatropheae</taxon>
        <taxon>Jatropha</taxon>
    </lineage>
</organism>
<sequence length="177" mass="20067">MSPYDPLVLLNRKWKGNKLEEYFHSIAVNPKLNSKVNQIIVQVQTDMNHDQSEDGLLAAAALLSAIDYGYGDDCERLKEAGFAVVDKEKLTSCIAKMAVILREARDVGRSVKEQKLASSNTESLDFEVDWKFSGKEDEELAKFDQALFMEPANADFIKILGCIPLKWLPRWMSCWGY</sequence>
<gene>
    <name evidence="1" type="ORF">JCGZ_24055</name>
</gene>
<evidence type="ECO:0000313" key="2">
    <source>
        <dbReference type="Proteomes" id="UP000027138"/>
    </source>
</evidence>